<evidence type="ECO:0000256" key="2">
    <source>
        <dbReference type="SAM" id="SignalP"/>
    </source>
</evidence>
<evidence type="ECO:0000313" key="3">
    <source>
        <dbReference type="EMBL" id="MDK9494601.1"/>
    </source>
</evidence>
<protein>
    <submittedName>
        <fullName evidence="3">Uncharacterized protein</fullName>
    </submittedName>
</protein>
<keyword evidence="2" id="KW-0732">Signal</keyword>
<dbReference type="Proteomes" id="UP001223390">
    <property type="component" value="Unassembled WGS sequence"/>
</dbReference>
<dbReference type="EMBL" id="JASITI010000002">
    <property type="protein sequence ID" value="MDK9494601.1"/>
    <property type="molecule type" value="Genomic_DNA"/>
</dbReference>
<feature type="compositionally biased region" description="Basic and acidic residues" evidence="1">
    <location>
        <begin position="116"/>
        <end position="128"/>
    </location>
</feature>
<gene>
    <name evidence="3" type="ORF">QEZ40_002278</name>
</gene>
<reference evidence="3 4" key="1">
    <citation type="submission" date="2023-05" db="EMBL/GenBank/DDBJ databases">
        <title>Sequencing and Assembly of Streptomyces sp. NP73.</title>
        <authorList>
            <person name="Konwar A.N."/>
            <person name="Saikia K."/>
            <person name="Thakur D."/>
        </authorList>
    </citation>
    <scope>NUCLEOTIDE SEQUENCE [LARGE SCALE GENOMIC DNA]</scope>
    <source>
        <strain evidence="3 4">NP73</strain>
    </source>
</reference>
<proteinExistence type="predicted"/>
<evidence type="ECO:0000256" key="1">
    <source>
        <dbReference type="SAM" id="MobiDB-lite"/>
    </source>
</evidence>
<dbReference type="RefSeq" id="WP_285340421.1">
    <property type="nucleotide sequence ID" value="NZ_JASITI010000002.1"/>
</dbReference>
<accession>A0ABT7GMV4</accession>
<sequence>MRLRSTAAAALLASFALVLPTAGQSLANDRHDLGEIHYRFTDDDGDVRRRTIEPADLDTCYRLTGTSRNHPAFAVQNDTDALVLVFRGDSCGGEAQEVLRPGEHARDLNARSVFLKPDEHHGGHHDGRDDDWDDEDRSVVRPGQGRAMTPGQFMDDVFRSIG</sequence>
<feature type="region of interest" description="Disordered" evidence="1">
    <location>
        <begin position="115"/>
        <end position="147"/>
    </location>
</feature>
<keyword evidence="4" id="KW-1185">Reference proteome</keyword>
<feature type="chain" id="PRO_5047334819" evidence="2">
    <location>
        <begin position="28"/>
        <end position="162"/>
    </location>
</feature>
<organism evidence="3 4">
    <name type="scientific">Streptomyces katrae</name>
    <dbReference type="NCBI Taxonomy" id="68223"/>
    <lineage>
        <taxon>Bacteria</taxon>
        <taxon>Bacillati</taxon>
        <taxon>Actinomycetota</taxon>
        <taxon>Actinomycetes</taxon>
        <taxon>Kitasatosporales</taxon>
        <taxon>Streptomycetaceae</taxon>
        <taxon>Streptomyces</taxon>
    </lineage>
</organism>
<comment type="caution">
    <text evidence="3">The sequence shown here is derived from an EMBL/GenBank/DDBJ whole genome shotgun (WGS) entry which is preliminary data.</text>
</comment>
<evidence type="ECO:0000313" key="4">
    <source>
        <dbReference type="Proteomes" id="UP001223390"/>
    </source>
</evidence>
<name>A0ABT7GMV4_9ACTN</name>
<feature type="signal peptide" evidence="2">
    <location>
        <begin position="1"/>
        <end position="27"/>
    </location>
</feature>